<reference evidence="2" key="1">
    <citation type="submission" date="2015-03" db="EMBL/GenBank/DDBJ databases">
        <authorList>
            <person name="Urmite Genomes"/>
        </authorList>
    </citation>
    <scope>NUCLEOTIDE SEQUENCE [LARGE SCALE GENOMIC DNA]</scope>
    <source>
        <strain evidence="2">Arc-Hr</strain>
    </source>
</reference>
<gene>
    <name evidence="1" type="ORF">BN996_03286</name>
</gene>
<sequence>MCHDCDRTVARRTVLSAVGAAGVAATAGCLGGSGTDGGGDAPEAIALTGGEQCDACGMVIDQHPGPAGQLFYADHSPEGHDNPARFGSAWETLSYALDREDDGWNRAGGYLTDYSSVDYDLFDDGGKTFISAHLDPDAFAPMDDLVYVVGTEVNGSMGRDFVPFSDDGDAEAFADAHDGTVYERDEISRDLIARR</sequence>
<dbReference type="AlphaFoldDB" id="A0A0D6JV76"/>
<dbReference type="PANTHER" id="PTHR41247:SF1">
    <property type="entry name" value="HTH-TYPE TRANSCRIPTIONAL REPRESSOR YCNK"/>
    <property type="match status" value="1"/>
</dbReference>
<protein>
    <submittedName>
        <fullName evidence="1">NosL</fullName>
    </submittedName>
</protein>
<evidence type="ECO:0000313" key="1">
    <source>
        <dbReference type="EMBL" id="CQR52762.1"/>
    </source>
</evidence>
<evidence type="ECO:0000313" key="2">
    <source>
        <dbReference type="Proteomes" id="UP000198902"/>
    </source>
</evidence>
<dbReference type="PROSITE" id="PS51318">
    <property type="entry name" value="TAT"/>
    <property type="match status" value="1"/>
</dbReference>
<keyword evidence="2" id="KW-1185">Reference proteome</keyword>
<dbReference type="Gene3D" id="3.30.70.2050">
    <property type="match status" value="1"/>
</dbReference>
<dbReference type="SUPFAM" id="SSF160387">
    <property type="entry name" value="NosL/MerB-like"/>
    <property type="match status" value="1"/>
</dbReference>
<dbReference type="EMBL" id="CSTE01000005">
    <property type="protein sequence ID" value="CQR52762.1"/>
    <property type="molecule type" value="Genomic_DNA"/>
</dbReference>
<dbReference type="PANTHER" id="PTHR41247">
    <property type="entry name" value="HTH-TYPE TRANSCRIPTIONAL REPRESSOR YCNK"/>
    <property type="match status" value="1"/>
</dbReference>
<dbReference type="OrthoDB" id="162738at2157"/>
<accession>A0A0D6JV76</accession>
<dbReference type="Pfam" id="PF05573">
    <property type="entry name" value="NosL"/>
    <property type="match status" value="1"/>
</dbReference>
<dbReference type="InterPro" id="IPR006311">
    <property type="entry name" value="TAT_signal"/>
</dbReference>
<proteinExistence type="predicted"/>
<organism evidence="1 2">
    <name type="scientific">Haloferax massiliensis</name>
    <dbReference type="NCBI Taxonomy" id="1476858"/>
    <lineage>
        <taxon>Archaea</taxon>
        <taxon>Methanobacteriati</taxon>
        <taxon>Methanobacteriota</taxon>
        <taxon>Stenosarchaea group</taxon>
        <taxon>Halobacteria</taxon>
        <taxon>Halobacteriales</taxon>
        <taxon>Haloferacaceae</taxon>
        <taxon>Haloferax</taxon>
    </lineage>
</organism>
<dbReference type="InterPro" id="IPR008719">
    <property type="entry name" value="N2O_reductase_NosL"/>
</dbReference>
<dbReference type="PROSITE" id="PS51257">
    <property type="entry name" value="PROKAR_LIPOPROTEIN"/>
    <property type="match status" value="1"/>
</dbReference>
<dbReference type="Proteomes" id="UP000198902">
    <property type="component" value="Unassembled WGS sequence"/>
</dbReference>
<name>A0A0D6JV76_9EURY</name>
<dbReference type="RefSeq" id="WP_089780794.1">
    <property type="nucleotide sequence ID" value="NZ_CABLRR010000005.1"/>
</dbReference>